<protein>
    <recommendedName>
        <fullName evidence="3">histidine kinase</fullName>
        <ecNumber evidence="3">2.7.13.3</ecNumber>
    </recommendedName>
</protein>
<dbReference type="PANTHER" id="PTHR44936:SF10">
    <property type="entry name" value="SENSOR PROTEIN RSTB"/>
    <property type="match status" value="1"/>
</dbReference>
<comment type="catalytic activity">
    <reaction evidence="1">
        <text>ATP + protein L-histidine = ADP + protein N-phospho-L-histidine.</text>
        <dbReference type="EC" id="2.7.13.3"/>
    </reaction>
</comment>
<evidence type="ECO:0000256" key="3">
    <source>
        <dbReference type="ARBA" id="ARBA00012438"/>
    </source>
</evidence>
<organism evidence="10 11">
    <name type="scientific">Ditylenchus destructor</name>
    <dbReference type="NCBI Taxonomy" id="166010"/>
    <lineage>
        <taxon>Eukaryota</taxon>
        <taxon>Metazoa</taxon>
        <taxon>Ecdysozoa</taxon>
        <taxon>Nematoda</taxon>
        <taxon>Chromadorea</taxon>
        <taxon>Rhabditida</taxon>
        <taxon>Tylenchina</taxon>
        <taxon>Tylenchomorpha</taxon>
        <taxon>Sphaerularioidea</taxon>
        <taxon>Anguinidae</taxon>
        <taxon>Anguininae</taxon>
        <taxon>Ditylenchus</taxon>
    </lineage>
</organism>
<name>A0AAD4MEP8_9BILA</name>
<keyword evidence="6" id="KW-0547">Nucleotide-binding</keyword>
<reference evidence="10" key="1">
    <citation type="submission" date="2022-01" db="EMBL/GenBank/DDBJ databases">
        <title>Genome Sequence Resource for Two Populations of Ditylenchus destructor, the Migratory Endoparasitic Phytonematode.</title>
        <authorList>
            <person name="Zhang H."/>
            <person name="Lin R."/>
            <person name="Xie B."/>
        </authorList>
    </citation>
    <scope>NUCLEOTIDE SEQUENCE</scope>
    <source>
        <strain evidence="10">BazhouSP</strain>
    </source>
</reference>
<dbReference type="GO" id="GO:0000155">
    <property type="term" value="F:phosphorelay sensor kinase activity"/>
    <property type="evidence" value="ECO:0007669"/>
    <property type="project" value="InterPro"/>
</dbReference>
<accession>A0AAD4MEP8</accession>
<dbReference type="GO" id="GO:0005524">
    <property type="term" value="F:ATP binding"/>
    <property type="evidence" value="ECO:0007669"/>
    <property type="project" value="UniProtKB-KW"/>
</dbReference>
<evidence type="ECO:0000313" key="10">
    <source>
        <dbReference type="EMBL" id="KAI1691786.1"/>
    </source>
</evidence>
<keyword evidence="4" id="KW-1003">Cell membrane</keyword>
<dbReference type="EMBL" id="JAKKPZ010000869">
    <property type="protein sequence ID" value="KAI1691786.1"/>
    <property type="molecule type" value="Genomic_DNA"/>
</dbReference>
<evidence type="ECO:0000256" key="6">
    <source>
        <dbReference type="ARBA" id="ARBA00022741"/>
    </source>
</evidence>
<feature type="region of interest" description="Disordered" evidence="9">
    <location>
        <begin position="33"/>
        <end position="62"/>
    </location>
</feature>
<keyword evidence="11" id="KW-1185">Reference proteome</keyword>
<keyword evidence="8" id="KW-0067">ATP-binding</keyword>
<dbReference type="InterPro" id="IPR003661">
    <property type="entry name" value="HisK_dim/P_dom"/>
</dbReference>
<evidence type="ECO:0000256" key="4">
    <source>
        <dbReference type="ARBA" id="ARBA00022475"/>
    </source>
</evidence>
<comment type="subcellular location">
    <subcellularLocation>
        <location evidence="2">Cell membrane</location>
        <topology evidence="2">Multi-pass membrane protein</topology>
    </subcellularLocation>
</comment>
<evidence type="ECO:0000256" key="2">
    <source>
        <dbReference type="ARBA" id="ARBA00004651"/>
    </source>
</evidence>
<comment type="caution">
    <text evidence="10">The sequence shown here is derived from an EMBL/GenBank/DDBJ whole genome shotgun (WGS) entry which is preliminary data.</text>
</comment>
<keyword evidence="5" id="KW-0808">Transferase</keyword>
<dbReference type="Proteomes" id="UP001201812">
    <property type="component" value="Unassembled WGS sequence"/>
</dbReference>
<evidence type="ECO:0000256" key="7">
    <source>
        <dbReference type="ARBA" id="ARBA00022777"/>
    </source>
</evidence>
<evidence type="ECO:0000256" key="5">
    <source>
        <dbReference type="ARBA" id="ARBA00022679"/>
    </source>
</evidence>
<evidence type="ECO:0000313" key="11">
    <source>
        <dbReference type="Proteomes" id="UP001201812"/>
    </source>
</evidence>
<sequence>MEFELLWLLASSAGKILSRDDILNRMRGDRLRRAQPQRRRVHQQAARQAQRQPPGAGVHQDHLGQGLPVQSVCVGGLDATAVSASVYHPAIGLAGAIWLVNYTFDELLPEANETYNREALRGPAYGLVEQLRPVKGDARAARLAELQPHYGLRLALVQRDQLAMTEREKQLLATGNCWCGGTSWSSWWISMAARKCSKSNCRKNPSGCTCGRMASWACAWRSSCISGFGPIGATWSTSAWRRNVLATTTSAHASCCRAPSTVRELAGHFNQMADRIESLISNQRELTNAVSHELRTPIARCRLKLDQLKQQADPRQSRALIEDMYATSASWKKWSRSC</sequence>
<evidence type="ECO:0000256" key="1">
    <source>
        <dbReference type="ARBA" id="ARBA00000085"/>
    </source>
</evidence>
<evidence type="ECO:0000256" key="9">
    <source>
        <dbReference type="SAM" id="MobiDB-lite"/>
    </source>
</evidence>
<evidence type="ECO:0000256" key="8">
    <source>
        <dbReference type="ARBA" id="ARBA00022840"/>
    </source>
</evidence>
<gene>
    <name evidence="10" type="ORF">DdX_21635</name>
</gene>
<dbReference type="InterPro" id="IPR036097">
    <property type="entry name" value="HisK_dim/P_sf"/>
</dbReference>
<proteinExistence type="predicted"/>
<dbReference type="AlphaFoldDB" id="A0AAD4MEP8"/>
<dbReference type="PANTHER" id="PTHR44936">
    <property type="entry name" value="SENSOR PROTEIN CREC"/>
    <property type="match status" value="1"/>
</dbReference>
<dbReference type="SUPFAM" id="SSF47384">
    <property type="entry name" value="Homodimeric domain of signal transducing histidine kinase"/>
    <property type="match status" value="1"/>
</dbReference>
<dbReference type="GO" id="GO:0005886">
    <property type="term" value="C:plasma membrane"/>
    <property type="evidence" value="ECO:0007669"/>
    <property type="project" value="TreeGrafter"/>
</dbReference>
<feature type="compositionally biased region" description="Basic residues" evidence="9">
    <location>
        <begin position="33"/>
        <end position="42"/>
    </location>
</feature>
<dbReference type="Gene3D" id="1.10.287.130">
    <property type="match status" value="1"/>
</dbReference>
<dbReference type="EC" id="2.7.13.3" evidence="3"/>
<feature type="compositionally biased region" description="Low complexity" evidence="9">
    <location>
        <begin position="43"/>
        <end position="54"/>
    </location>
</feature>
<dbReference type="CDD" id="cd00082">
    <property type="entry name" value="HisKA"/>
    <property type="match status" value="1"/>
</dbReference>
<dbReference type="InterPro" id="IPR050980">
    <property type="entry name" value="2C_sensor_his_kinase"/>
</dbReference>
<keyword evidence="7" id="KW-0418">Kinase</keyword>
<keyword evidence="4" id="KW-0472">Membrane</keyword>